<comment type="caution">
    <text evidence="1">The sequence shown here is derived from an EMBL/GenBank/DDBJ whole genome shotgun (WGS) entry which is preliminary data.</text>
</comment>
<evidence type="ECO:0000313" key="1">
    <source>
        <dbReference type="EMBL" id="KAH8015541.1"/>
    </source>
</evidence>
<dbReference type="EMBL" id="CM037614">
    <property type="protein sequence ID" value="KAH8015541.1"/>
    <property type="molecule type" value="Genomic_DNA"/>
</dbReference>
<evidence type="ECO:0000313" key="2">
    <source>
        <dbReference type="Proteomes" id="UP000827872"/>
    </source>
</evidence>
<gene>
    <name evidence="1" type="ORF">K3G42_005245</name>
</gene>
<name>A0ACB8G746_9SAUR</name>
<keyword evidence="2" id="KW-1185">Reference proteome</keyword>
<dbReference type="Proteomes" id="UP000827872">
    <property type="component" value="Linkage Group LG01"/>
</dbReference>
<sequence>MHDAQLTVSPTNTWSILQTDGALVQGGYGHSSVYDPNTESVYTHGGYKAFTANKYRLTDDLYKFEINNHTW</sequence>
<proteinExistence type="predicted"/>
<reference evidence="1" key="1">
    <citation type="submission" date="2021-08" db="EMBL/GenBank/DDBJ databases">
        <title>The first chromosome-level gecko genome reveals the dynamic sex chromosomes of Neotropical dwarf geckos (Sphaerodactylidae: Sphaerodactylus).</title>
        <authorList>
            <person name="Pinto B.J."/>
            <person name="Keating S.E."/>
            <person name="Gamble T."/>
        </authorList>
    </citation>
    <scope>NUCLEOTIDE SEQUENCE</scope>
    <source>
        <strain evidence="1">TG3544</strain>
    </source>
</reference>
<protein>
    <submittedName>
        <fullName evidence="1">Uncharacterized protein</fullName>
    </submittedName>
</protein>
<organism evidence="1 2">
    <name type="scientific">Sphaerodactylus townsendi</name>
    <dbReference type="NCBI Taxonomy" id="933632"/>
    <lineage>
        <taxon>Eukaryota</taxon>
        <taxon>Metazoa</taxon>
        <taxon>Chordata</taxon>
        <taxon>Craniata</taxon>
        <taxon>Vertebrata</taxon>
        <taxon>Euteleostomi</taxon>
        <taxon>Lepidosauria</taxon>
        <taxon>Squamata</taxon>
        <taxon>Bifurcata</taxon>
        <taxon>Gekkota</taxon>
        <taxon>Sphaerodactylidae</taxon>
        <taxon>Sphaerodactylus</taxon>
    </lineage>
</organism>
<accession>A0ACB8G746</accession>